<dbReference type="OrthoDB" id="280278at2"/>
<dbReference type="PANTHER" id="PTHR37478:SF2">
    <property type="entry name" value="UPF0251 PROTEIN TK0562"/>
    <property type="match status" value="1"/>
</dbReference>
<dbReference type="eggNOG" id="COG1342">
    <property type="taxonomic scope" value="Bacteria"/>
</dbReference>
<dbReference type="InterPro" id="IPR002852">
    <property type="entry name" value="UPF0251"/>
</dbReference>
<dbReference type="PANTHER" id="PTHR37478">
    <property type="match status" value="1"/>
</dbReference>
<organism evidence="3 4">
    <name type="scientific">Caloramator australicus RC3</name>
    <dbReference type="NCBI Taxonomy" id="857293"/>
    <lineage>
        <taxon>Bacteria</taxon>
        <taxon>Bacillati</taxon>
        <taxon>Bacillota</taxon>
        <taxon>Clostridia</taxon>
        <taxon>Eubacteriales</taxon>
        <taxon>Clostridiaceae</taxon>
        <taxon>Caloramator</taxon>
    </lineage>
</organism>
<proteinExistence type="inferred from homology"/>
<evidence type="ECO:0000256" key="1">
    <source>
        <dbReference type="ARBA" id="ARBA00009350"/>
    </source>
</evidence>
<keyword evidence="4" id="KW-1185">Reference proteome</keyword>
<dbReference type="HAMAP" id="MF_00674">
    <property type="entry name" value="UPF0251"/>
    <property type="match status" value="1"/>
</dbReference>
<gene>
    <name evidence="3" type="ORF">CAAU_0011</name>
</gene>
<accession>G0V3H1</accession>
<dbReference type="RefSeq" id="WP_008907384.1">
    <property type="nucleotide sequence ID" value="NZ_CAKP01000001.1"/>
</dbReference>
<name>G0V3H1_9CLOT</name>
<dbReference type="Pfam" id="PF02001">
    <property type="entry name" value="DUF134"/>
    <property type="match status" value="1"/>
</dbReference>
<reference evidence="3 4" key="1">
    <citation type="journal article" date="2011" name="J. Bacteriol.">
        <title>Draft genome sequence of Caloramator australicus strain RC3T, a thermoanaerobe from the Great Artesian Basin of Australia.</title>
        <authorList>
            <person name="Ogg C.D."/>
            <person name="Patel B.K.C."/>
        </authorList>
    </citation>
    <scope>NUCLEOTIDE SEQUENCE [LARGE SCALE GENOMIC DNA]</scope>
    <source>
        <strain evidence="3 4">RC3</strain>
    </source>
</reference>
<dbReference type="EMBL" id="CAKP01000001">
    <property type="protein sequence ID" value="CCC57661.1"/>
    <property type="molecule type" value="Genomic_DNA"/>
</dbReference>
<comment type="similarity">
    <text evidence="1 2">Belongs to the UPF0251 family.</text>
</comment>
<protein>
    <recommendedName>
        <fullName evidence="2">UPF0251 protein CAAU_0011</fullName>
    </recommendedName>
</protein>
<evidence type="ECO:0000256" key="2">
    <source>
        <dbReference type="HAMAP-Rule" id="MF_00674"/>
    </source>
</evidence>
<evidence type="ECO:0000313" key="4">
    <source>
        <dbReference type="Proteomes" id="UP000007652"/>
    </source>
</evidence>
<dbReference type="AlphaFoldDB" id="G0V3H1"/>
<dbReference type="STRING" id="857293.CAAU_0011"/>
<comment type="caution">
    <text evidence="3">The sequence shown here is derived from an EMBL/GenBank/DDBJ whole genome shotgun (WGS) entry which is preliminary data.</text>
</comment>
<dbReference type="Proteomes" id="UP000007652">
    <property type="component" value="Unassembled WGS sequence"/>
</dbReference>
<evidence type="ECO:0000313" key="3">
    <source>
        <dbReference type="EMBL" id="CCC57661.1"/>
    </source>
</evidence>
<sequence length="153" mass="17472">MARPKKRRKIYYVPNIKLFGPLDNDTPDEDCIILSFEELESLRLMDLEGLDQVECAERMMVARSTFQRIYTEAKKKVADSLVNGRILRIEGGNYIINECTAKCEKCGEVWKAATGNLISNERCPRCGSREFSCIKDEEKGQCRGCGRKHGRCL</sequence>